<dbReference type="InterPro" id="IPR006860">
    <property type="entry name" value="FecR"/>
</dbReference>
<feature type="domain" description="FecR N-terminal" evidence="3">
    <location>
        <begin position="15"/>
        <end position="54"/>
    </location>
</feature>
<evidence type="ECO:0000313" key="4">
    <source>
        <dbReference type="EMBL" id="MDN8668199.1"/>
    </source>
</evidence>
<name>A0ABT8Q8S1_9GAMM</name>
<keyword evidence="1" id="KW-1133">Transmembrane helix</keyword>
<dbReference type="RefSeq" id="WP_280884204.1">
    <property type="nucleotide sequence ID" value="NZ_JAUKNN010000004.1"/>
</dbReference>
<keyword evidence="1" id="KW-0812">Transmembrane</keyword>
<dbReference type="PANTHER" id="PTHR30273:SF2">
    <property type="entry name" value="PROTEIN FECR"/>
    <property type="match status" value="1"/>
</dbReference>
<dbReference type="EMBL" id="JAUKNN010000004">
    <property type="protein sequence ID" value="MDN8668199.1"/>
    <property type="molecule type" value="Genomic_DNA"/>
</dbReference>
<gene>
    <name evidence="4" type="ORF">Q0S36_02500</name>
    <name evidence="5" type="ORF">Q0S36_02945</name>
</gene>
<accession>A0ABT8Q8S1</accession>
<keyword evidence="6" id="KW-1185">Reference proteome</keyword>
<dbReference type="InterPro" id="IPR032623">
    <property type="entry name" value="FecR_N"/>
</dbReference>
<sequence length="345" mass="38885">MNRQEPAAMDDEVADQAAHWFLCNREGDLSAAQRIEFMAWMKRSPEHIRAYLHVLHVHRQVGAVMVAYGQEQGDRAAQPELPATAKVVPLFAVPVPVPRAVVASRSRRPLWRRVAAVACCLLLVAGLVPWLMPREQMLIAGHGQLREVVLADRTQVRLNADSRLRVNIGWFSRRVELLSGEATFDIAADHRPFEVQVGDLRIRDIGTVFDVSRRLQSTRIGVVSGEVEVWTAGSGQRRLAQLPAGKVVQVDHRSHAVQPLEIPMSMLLDWQQRRVSFRDERLDEVAAAFNRHNQVQVRLTDDAARAARLSGSLEAHRVAALQAFLQRDARFVIRREADTVWVSSR</sequence>
<evidence type="ECO:0000256" key="1">
    <source>
        <dbReference type="SAM" id="Phobius"/>
    </source>
</evidence>
<dbReference type="InterPro" id="IPR012373">
    <property type="entry name" value="Ferrdict_sens_TM"/>
</dbReference>
<dbReference type="Proteomes" id="UP001174315">
    <property type="component" value="Unassembled WGS sequence"/>
</dbReference>
<dbReference type="PIRSF" id="PIRSF018266">
    <property type="entry name" value="FecR"/>
    <property type="match status" value="1"/>
</dbReference>
<dbReference type="Pfam" id="PF16220">
    <property type="entry name" value="DUF4880"/>
    <property type="match status" value="1"/>
</dbReference>
<proteinExistence type="predicted"/>
<protein>
    <submittedName>
        <fullName evidence="5">FecR domain-containing protein</fullName>
    </submittedName>
</protein>
<dbReference type="PANTHER" id="PTHR30273">
    <property type="entry name" value="PERIPLASMIC SIGNAL SENSOR AND SIGMA FACTOR ACTIVATOR FECR-RELATED"/>
    <property type="match status" value="1"/>
</dbReference>
<dbReference type="EMBL" id="JAUKNN010000004">
    <property type="protein sequence ID" value="MDN8668286.1"/>
    <property type="molecule type" value="Genomic_DNA"/>
</dbReference>
<keyword evidence="1" id="KW-0472">Membrane</keyword>
<evidence type="ECO:0000259" key="3">
    <source>
        <dbReference type="Pfam" id="PF16220"/>
    </source>
</evidence>
<dbReference type="Gene3D" id="2.60.120.1440">
    <property type="match status" value="1"/>
</dbReference>
<evidence type="ECO:0000313" key="6">
    <source>
        <dbReference type="Proteomes" id="UP001174315"/>
    </source>
</evidence>
<evidence type="ECO:0000313" key="5">
    <source>
        <dbReference type="EMBL" id="MDN8668286.1"/>
    </source>
</evidence>
<organism evidence="5 6">
    <name type="scientific">Stenotrophomonas indicatrix</name>
    <dbReference type="NCBI Taxonomy" id="2045451"/>
    <lineage>
        <taxon>Bacteria</taxon>
        <taxon>Pseudomonadati</taxon>
        <taxon>Pseudomonadota</taxon>
        <taxon>Gammaproteobacteria</taxon>
        <taxon>Lysobacterales</taxon>
        <taxon>Lysobacteraceae</taxon>
        <taxon>Stenotrophomonas</taxon>
    </lineage>
</organism>
<feature type="domain" description="FecR protein" evidence="2">
    <location>
        <begin position="141"/>
        <end position="228"/>
    </location>
</feature>
<evidence type="ECO:0000259" key="2">
    <source>
        <dbReference type="Pfam" id="PF04773"/>
    </source>
</evidence>
<comment type="caution">
    <text evidence="5">The sequence shown here is derived from an EMBL/GenBank/DDBJ whole genome shotgun (WGS) entry which is preliminary data.</text>
</comment>
<dbReference type="Pfam" id="PF04773">
    <property type="entry name" value="FecR"/>
    <property type="match status" value="1"/>
</dbReference>
<feature type="transmembrane region" description="Helical" evidence="1">
    <location>
        <begin position="114"/>
        <end position="132"/>
    </location>
</feature>
<reference evidence="5" key="1">
    <citation type="submission" date="2023-07" db="EMBL/GenBank/DDBJ databases">
        <title>Stenotrophomonas isolates from soil.</title>
        <authorList>
            <person name="Sharma V."/>
            <person name="Zur-Pinska J."/>
            <person name="Hay A.G."/>
        </authorList>
    </citation>
    <scope>NUCLEOTIDE SEQUENCE</scope>
    <source>
        <strain evidence="5">C2</strain>
    </source>
</reference>